<comment type="caution">
    <text evidence="1">The sequence shown here is derived from an EMBL/GenBank/DDBJ whole genome shotgun (WGS) entry which is preliminary data.</text>
</comment>
<organism evidence="1">
    <name type="scientific">marine sediment metagenome</name>
    <dbReference type="NCBI Taxonomy" id="412755"/>
    <lineage>
        <taxon>unclassified sequences</taxon>
        <taxon>metagenomes</taxon>
        <taxon>ecological metagenomes</taxon>
    </lineage>
</organism>
<accession>X1NM47</accession>
<dbReference type="EMBL" id="BARV01022387">
    <property type="protein sequence ID" value="GAI19759.1"/>
    <property type="molecule type" value="Genomic_DNA"/>
</dbReference>
<dbReference type="AlphaFoldDB" id="X1NM47"/>
<protein>
    <submittedName>
        <fullName evidence="1">Uncharacterized protein</fullName>
    </submittedName>
</protein>
<evidence type="ECO:0000313" key="1">
    <source>
        <dbReference type="EMBL" id="GAI19759.1"/>
    </source>
</evidence>
<feature type="non-terminal residue" evidence="1">
    <location>
        <position position="1"/>
    </location>
</feature>
<proteinExistence type="predicted"/>
<sequence>ANYELLLVQQLQIHAFFNSEEVAAAYEIVEAGLTGTTPATVPIDTPGLYTVKATYEGKTKTEPVEVVSGQTARVDFHFEIPTPTPRLATFGLAGLGAVIGYALKPEKPVVPMVVGAAAGAGIGYIVDRIRS</sequence>
<name>X1NM47_9ZZZZ</name>
<reference evidence="1" key="1">
    <citation type="journal article" date="2014" name="Front. Microbiol.">
        <title>High frequency of phylogenetically diverse reductive dehalogenase-homologous genes in deep subseafloor sedimentary metagenomes.</title>
        <authorList>
            <person name="Kawai M."/>
            <person name="Futagami T."/>
            <person name="Toyoda A."/>
            <person name="Takaki Y."/>
            <person name="Nishi S."/>
            <person name="Hori S."/>
            <person name="Arai W."/>
            <person name="Tsubouchi T."/>
            <person name="Morono Y."/>
            <person name="Uchiyama I."/>
            <person name="Ito T."/>
            <person name="Fujiyama A."/>
            <person name="Inagaki F."/>
            <person name="Takami H."/>
        </authorList>
    </citation>
    <scope>NUCLEOTIDE SEQUENCE</scope>
    <source>
        <strain evidence="1">Expedition CK06-06</strain>
    </source>
</reference>
<gene>
    <name evidence="1" type="ORF">S06H3_36926</name>
</gene>